<feature type="transmembrane region" description="Helical" evidence="2">
    <location>
        <begin position="39"/>
        <end position="66"/>
    </location>
</feature>
<dbReference type="STRING" id="947033.Lste_0452"/>
<feature type="region of interest" description="Disordered" evidence="1">
    <location>
        <begin position="121"/>
        <end position="140"/>
    </location>
</feature>
<protein>
    <recommendedName>
        <fullName evidence="5">Transmembrane protein</fullName>
    </recommendedName>
</protein>
<feature type="transmembrane region" description="Helical" evidence="2">
    <location>
        <begin position="72"/>
        <end position="91"/>
    </location>
</feature>
<evidence type="ECO:0000256" key="1">
    <source>
        <dbReference type="SAM" id="MobiDB-lite"/>
    </source>
</evidence>
<evidence type="ECO:0000256" key="2">
    <source>
        <dbReference type="SAM" id="Phobius"/>
    </source>
</evidence>
<dbReference type="PATRIC" id="fig|947033.5.peg.482"/>
<evidence type="ECO:0000313" key="3">
    <source>
        <dbReference type="EMBL" id="KTD71128.1"/>
    </source>
</evidence>
<reference evidence="3 4" key="1">
    <citation type="submission" date="2015-11" db="EMBL/GenBank/DDBJ databases">
        <title>Genomic analysis of 38 Legionella species identifies large and diverse effector repertoires.</title>
        <authorList>
            <person name="Burstein D."/>
            <person name="Amaro F."/>
            <person name="Zusman T."/>
            <person name="Lifshitz Z."/>
            <person name="Cohen O."/>
            <person name="Gilbert J.A."/>
            <person name="Pupko T."/>
            <person name="Shuman H.A."/>
            <person name="Segal G."/>
        </authorList>
    </citation>
    <scope>NUCLEOTIDE SEQUENCE [LARGE SCALE GENOMIC DNA]</scope>
    <source>
        <strain evidence="3 4">IMVS3376</strain>
    </source>
</reference>
<dbReference type="Proteomes" id="UP000054926">
    <property type="component" value="Unassembled WGS sequence"/>
</dbReference>
<proteinExistence type="predicted"/>
<sequence length="140" mass="15729">MEALKQLEALVAAKVSVIKTAWSLMRLEAKLAGLSVFPLLLNICMLFVVLITLWLTAMFLVGYLAFWASNRFLLSISLVLLLNIGFLLGLLKYLSFNLKCMSFPKTREYFSEKSVEHEQLEKADTSTNCADGQDVTVSEK</sequence>
<gene>
    <name evidence="3" type="ORF">Lste_0452</name>
</gene>
<keyword evidence="2" id="KW-0472">Membrane</keyword>
<name>A0A0W0ZQ35_9GAMM</name>
<comment type="caution">
    <text evidence="3">The sequence shown here is derived from an EMBL/GenBank/DDBJ whole genome shotgun (WGS) entry which is preliminary data.</text>
</comment>
<evidence type="ECO:0008006" key="5">
    <source>
        <dbReference type="Google" id="ProtNLM"/>
    </source>
</evidence>
<organism evidence="3 4">
    <name type="scientific">Legionella steelei</name>
    <dbReference type="NCBI Taxonomy" id="947033"/>
    <lineage>
        <taxon>Bacteria</taxon>
        <taxon>Pseudomonadati</taxon>
        <taxon>Pseudomonadota</taxon>
        <taxon>Gammaproteobacteria</taxon>
        <taxon>Legionellales</taxon>
        <taxon>Legionellaceae</taxon>
        <taxon>Legionella</taxon>
    </lineage>
</organism>
<keyword evidence="2" id="KW-1133">Transmembrane helix</keyword>
<keyword evidence="4" id="KW-1185">Reference proteome</keyword>
<keyword evidence="2" id="KW-0812">Transmembrane</keyword>
<accession>A0A0W0ZQ35</accession>
<dbReference type="AlphaFoldDB" id="A0A0W0ZQ35"/>
<dbReference type="EMBL" id="LNYY01000005">
    <property type="protein sequence ID" value="KTD71128.1"/>
    <property type="molecule type" value="Genomic_DNA"/>
</dbReference>
<dbReference type="OrthoDB" id="5657202at2"/>
<dbReference type="RefSeq" id="WP_058509462.1">
    <property type="nucleotide sequence ID" value="NZ_DAIOMV010000003.1"/>
</dbReference>
<evidence type="ECO:0000313" key="4">
    <source>
        <dbReference type="Proteomes" id="UP000054926"/>
    </source>
</evidence>